<dbReference type="FunFam" id="3.40.605.10:FF:000004">
    <property type="entry name" value="Aldehyde dehydrogenase"/>
    <property type="match status" value="1"/>
</dbReference>
<dbReference type="Pfam" id="PF00171">
    <property type="entry name" value="Aldedh"/>
    <property type="match status" value="1"/>
</dbReference>
<dbReference type="PANTHER" id="PTHR43570:SF16">
    <property type="entry name" value="ALDEHYDE DEHYDROGENASE TYPE III, ISOFORM Q"/>
    <property type="match status" value="1"/>
</dbReference>
<feature type="active site" evidence="6">
    <location>
        <position position="258"/>
    </location>
</feature>
<dbReference type="InterPro" id="IPR016161">
    <property type="entry name" value="Ald_DH/histidinol_DH"/>
</dbReference>
<proteinExistence type="inferred from homology"/>
<dbReference type="GO" id="GO:0004029">
    <property type="term" value="F:aldehyde dehydrogenase (NAD+) activity"/>
    <property type="evidence" value="ECO:0007669"/>
    <property type="project" value="UniProtKB-EC"/>
</dbReference>
<evidence type="ECO:0000256" key="6">
    <source>
        <dbReference type="PIRSR" id="PIRSR036492-1"/>
    </source>
</evidence>
<accession>A0AB40AZL2</accession>
<dbReference type="CDD" id="cd07137">
    <property type="entry name" value="ALDH_F3FHI"/>
    <property type="match status" value="1"/>
</dbReference>
<dbReference type="InterPro" id="IPR016163">
    <property type="entry name" value="Ald_DH_C"/>
</dbReference>
<organism evidence="10 11">
    <name type="scientific">Dioscorea cayennensis subsp. rotundata</name>
    <name type="common">White Guinea yam</name>
    <name type="synonym">Dioscorea rotundata</name>
    <dbReference type="NCBI Taxonomy" id="55577"/>
    <lineage>
        <taxon>Eukaryota</taxon>
        <taxon>Viridiplantae</taxon>
        <taxon>Streptophyta</taxon>
        <taxon>Embryophyta</taxon>
        <taxon>Tracheophyta</taxon>
        <taxon>Spermatophyta</taxon>
        <taxon>Magnoliopsida</taxon>
        <taxon>Liliopsida</taxon>
        <taxon>Dioscoreales</taxon>
        <taxon>Dioscoreaceae</taxon>
        <taxon>Dioscorea</taxon>
    </lineage>
</organism>
<feature type="domain" description="Aldehyde dehydrogenase" evidence="9">
    <location>
        <begin position="25"/>
        <end position="446"/>
    </location>
</feature>
<evidence type="ECO:0000256" key="2">
    <source>
        <dbReference type="ARBA" id="ARBA00023002"/>
    </source>
</evidence>
<sequence length="491" mass="53903">MGVEMEENRGAFDGHRAAELMVELREAFGSGRTRSYEWRVAQLKALFRMIDEKEAEIMAALYSDLAKPELEAFLHEVSLTRSACQLALKELKRWMKPEKVSSSITTFPSSSEIVSEPLGVVLIISAWNYPFILSLDPVIGAIAAGNAVVLKPSEVAPATASFFARTLPAYLDSSAIRVVEGAVSETTALLEQKWDKILYTGNSKVGRIVMAAAAKHLTPVVLELGGKSPVVVDSNVNLEVAVKRIIVGKWGCNNGQACISPDYIITTKSFAPKLVEALKSTLEKFYGEDPLESKDLSRIVNSNHFARLTRLLDEDKVYGKIIYGGQRDEKKLKIAPTLLFDVPHDSLIMKEEIFGPILPIITVDKVEESFDIINSRTKPLAAYLFTKDKILEEKFVNNVSSGGMLINDVALHLANPNLPFGGVGESGIGAYHGKFSFDAFSHKKAVLHRSFGGEAPARYPPYTLKKQRILKALLGGDIISLVLALLGWPRS</sequence>
<dbReference type="RefSeq" id="XP_039120461.1">
    <property type="nucleotide sequence ID" value="XM_039264527.1"/>
</dbReference>
<evidence type="ECO:0000256" key="7">
    <source>
        <dbReference type="PROSITE-ProRule" id="PRU10007"/>
    </source>
</evidence>
<keyword evidence="3" id="KW-0520">NAD</keyword>
<keyword evidence="2 5" id="KW-0560">Oxidoreductase</keyword>
<gene>
    <name evidence="11" type="primary">LOC120256852</name>
</gene>
<dbReference type="PANTHER" id="PTHR43570">
    <property type="entry name" value="ALDEHYDE DEHYDROGENASE"/>
    <property type="match status" value="1"/>
</dbReference>
<dbReference type="Gene3D" id="3.40.605.10">
    <property type="entry name" value="Aldehyde Dehydrogenase, Chain A, domain 1"/>
    <property type="match status" value="1"/>
</dbReference>
<evidence type="ECO:0000259" key="9">
    <source>
        <dbReference type="Pfam" id="PF00171"/>
    </source>
</evidence>
<protein>
    <recommendedName>
        <fullName evidence="5">Aldehyde dehydrogenase</fullName>
    </recommendedName>
</protein>
<dbReference type="GeneID" id="120256852"/>
<evidence type="ECO:0000256" key="3">
    <source>
        <dbReference type="ARBA" id="ARBA00023027"/>
    </source>
</evidence>
<feature type="active site" evidence="6 7">
    <location>
        <position position="223"/>
    </location>
</feature>
<evidence type="ECO:0000256" key="5">
    <source>
        <dbReference type="PIRNR" id="PIRNR036492"/>
    </source>
</evidence>
<dbReference type="AlphaFoldDB" id="A0AB40AZL2"/>
<dbReference type="PIRSF" id="PIRSF036492">
    <property type="entry name" value="ALDH"/>
    <property type="match status" value="1"/>
</dbReference>
<name>A0AB40AZL2_DIOCR</name>
<dbReference type="Gene3D" id="3.40.309.10">
    <property type="entry name" value="Aldehyde Dehydrogenase, Chain A, domain 2"/>
    <property type="match status" value="1"/>
</dbReference>
<evidence type="ECO:0000256" key="8">
    <source>
        <dbReference type="RuleBase" id="RU003345"/>
    </source>
</evidence>
<dbReference type="GO" id="GO:0009737">
    <property type="term" value="P:response to abscisic acid"/>
    <property type="evidence" value="ECO:0007669"/>
    <property type="project" value="UniProtKB-ARBA"/>
</dbReference>
<comment type="catalytic activity">
    <reaction evidence="4">
        <text>an aldehyde + NAD(+) + H2O = a carboxylate + NADH + 2 H(+)</text>
        <dbReference type="Rhea" id="RHEA:16185"/>
        <dbReference type="ChEBI" id="CHEBI:15377"/>
        <dbReference type="ChEBI" id="CHEBI:15378"/>
        <dbReference type="ChEBI" id="CHEBI:17478"/>
        <dbReference type="ChEBI" id="CHEBI:29067"/>
        <dbReference type="ChEBI" id="CHEBI:57540"/>
        <dbReference type="ChEBI" id="CHEBI:57945"/>
        <dbReference type="EC" id="1.2.1.3"/>
    </reaction>
</comment>
<dbReference type="GO" id="GO:0005737">
    <property type="term" value="C:cytoplasm"/>
    <property type="evidence" value="ECO:0007669"/>
    <property type="project" value="TreeGrafter"/>
</dbReference>
<dbReference type="InterPro" id="IPR012394">
    <property type="entry name" value="Aldehyde_DH_NAD(P)"/>
</dbReference>
<dbReference type="InterPro" id="IPR016162">
    <property type="entry name" value="Ald_DH_N"/>
</dbReference>
<dbReference type="GO" id="GO:0006081">
    <property type="term" value="P:aldehyde metabolic process"/>
    <property type="evidence" value="ECO:0007669"/>
    <property type="project" value="InterPro"/>
</dbReference>
<comment type="similarity">
    <text evidence="1 5 8">Belongs to the aldehyde dehydrogenase family.</text>
</comment>
<dbReference type="PROSITE" id="PS00687">
    <property type="entry name" value="ALDEHYDE_DEHYDR_GLU"/>
    <property type="match status" value="1"/>
</dbReference>
<evidence type="ECO:0000256" key="1">
    <source>
        <dbReference type="ARBA" id="ARBA00009986"/>
    </source>
</evidence>
<evidence type="ECO:0000256" key="4">
    <source>
        <dbReference type="ARBA" id="ARBA00049194"/>
    </source>
</evidence>
<dbReference type="Proteomes" id="UP001515500">
    <property type="component" value="Unplaced"/>
</dbReference>
<evidence type="ECO:0000313" key="11">
    <source>
        <dbReference type="RefSeq" id="XP_039120461.1"/>
    </source>
</evidence>
<dbReference type="FunFam" id="3.40.309.10:FF:000003">
    <property type="entry name" value="Aldehyde dehydrogenase"/>
    <property type="match status" value="1"/>
</dbReference>
<evidence type="ECO:0000313" key="10">
    <source>
        <dbReference type="Proteomes" id="UP001515500"/>
    </source>
</evidence>
<dbReference type="InterPro" id="IPR015590">
    <property type="entry name" value="Aldehyde_DH_dom"/>
</dbReference>
<dbReference type="SUPFAM" id="SSF53720">
    <property type="entry name" value="ALDH-like"/>
    <property type="match status" value="1"/>
</dbReference>
<reference evidence="11" key="1">
    <citation type="submission" date="2025-08" db="UniProtKB">
        <authorList>
            <consortium name="RefSeq"/>
        </authorList>
    </citation>
    <scope>IDENTIFICATION</scope>
</reference>
<keyword evidence="10" id="KW-1185">Reference proteome</keyword>
<dbReference type="InterPro" id="IPR029510">
    <property type="entry name" value="Ald_DH_CS_GLU"/>
</dbReference>